<name>A0AAD4NDH9_9BILA</name>
<dbReference type="AlphaFoldDB" id="A0AAD4NDH9"/>
<sequence>MHELEVDVPVLRGFKTEGSNPVRENSAFGDVNLNQTTCNLFGASNQPAPAVYSSVKDVSMKDASIMKEDEKFGASTKSDVTMIDYNPPPIWIPSSRDTVKSEGEDIAMLGV</sequence>
<keyword evidence="2" id="KW-1185">Reference proteome</keyword>
<proteinExistence type="predicted"/>
<evidence type="ECO:0000313" key="2">
    <source>
        <dbReference type="Proteomes" id="UP001201812"/>
    </source>
</evidence>
<evidence type="ECO:0000313" key="1">
    <source>
        <dbReference type="EMBL" id="KAI1726110.1"/>
    </source>
</evidence>
<reference evidence="1" key="1">
    <citation type="submission" date="2022-01" db="EMBL/GenBank/DDBJ databases">
        <title>Genome Sequence Resource for Two Populations of Ditylenchus destructor, the Migratory Endoparasitic Phytonematode.</title>
        <authorList>
            <person name="Zhang H."/>
            <person name="Lin R."/>
            <person name="Xie B."/>
        </authorList>
    </citation>
    <scope>NUCLEOTIDE SEQUENCE</scope>
    <source>
        <strain evidence="1">BazhouSP</strain>
    </source>
</reference>
<dbReference type="EMBL" id="JAKKPZ010000002">
    <property type="protein sequence ID" value="KAI1726110.1"/>
    <property type="molecule type" value="Genomic_DNA"/>
</dbReference>
<protein>
    <submittedName>
        <fullName evidence="1">Uncharacterized protein</fullName>
    </submittedName>
</protein>
<dbReference type="Proteomes" id="UP001201812">
    <property type="component" value="Unassembled WGS sequence"/>
</dbReference>
<comment type="caution">
    <text evidence="1">The sequence shown here is derived from an EMBL/GenBank/DDBJ whole genome shotgun (WGS) entry which is preliminary data.</text>
</comment>
<accession>A0AAD4NDH9</accession>
<gene>
    <name evidence="1" type="ORF">DdX_02805</name>
</gene>
<organism evidence="1 2">
    <name type="scientific">Ditylenchus destructor</name>
    <dbReference type="NCBI Taxonomy" id="166010"/>
    <lineage>
        <taxon>Eukaryota</taxon>
        <taxon>Metazoa</taxon>
        <taxon>Ecdysozoa</taxon>
        <taxon>Nematoda</taxon>
        <taxon>Chromadorea</taxon>
        <taxon>Rhabditida</taxon>
        <taxon>Tylenchina</taxon>
        <taxon>Tylenchomorpha</taxon>
        <taxon>Sphaerularioidea</taxon>
        <taxon>Anguinidae</taxon>
        <taxon>Anguininae</taxon>
        <taxon>Ditylenchus</taxon>
    </lineage>
</organism>